<sequence>MPPVSLLEVCDVILTRVAVSNVGDTKKALTAAIRAAGLPGNLTNVARGQELRENFDAAHRQRRLHQANTKAAKVISALPVPFGRPAILLPLSTPAMRLTELHTTSDVAYTIDFDRNFDVYRGAYKGWGANVDMHQIRVPALAMLVGLTTLDALPMEAPAGIELYAAVWASQARGYAVKTDRGFIAVAGAKGFHSDTAEGAISGLRHKGRHVPTGAAQMADMKSAVEAFIIKFPDARTSGSCEYGIRSWCASVDVDIARVQVPMAELLKGFRHMPQTEVRRAVLRAVRRNRVSSAAQYRDHKRTSASVDGPGSKLMPACRKICM</sequence>
<gene>
    <name evidence="1" type="ORF">Q9L58_010403</name>
</gene>
<dbReference type="EMBL" id="JBBBZM010000395">
    <property type="protein sequence ID" value="KAL0630740.1"/>
    <property type="molecule type" value="Genomic_DNA"/>
</dbReference>
<evidence type="ECO:0000313" key="1">
    <source>
        <dbReference type="EMBL" id="KAL0630740.1"/>
    </source>
</evidence>
<dbReference type="Proteomes" id="UP001447188">
    <property type="component" value="Unassembled WGS sequence"/>
</dbReference>
<proteinExistence type="predicted"/>
<organism evidence="1 2">
    <name type="scientific">Discina gigas</name>
    <dbReference type="NCBI Taxonomy" id="1032678"/>
    <lineage>
        <taxon>Eukaryota</taxon>
        <taxon>Fungi</taxon>
        <taxon>Dikarya</taxon>
        <taxon>Ascomycota</taxon>
        <taxon>Pezizomycotina</taxon>
        <taxon>Pezizomycetes</taxon>
        <taxon>Pezizales</taxon>
        <taxon>Discinaceae</taxon>
        <taxon>Discina</taxon>
    </lineage>
</organism>
<comment type="caution">
    <text evidence="1">The sequence shown here is derived from an EMBL/GenBank/DDBJ whole genome shotgun (WGS) entry which is preliminary data.</text>
</comment>
<protein>
    <submittedName>
        <fullName evidence="1">Uncharacterized protein</fullName>
    </submittedName>
</protein>
<accession>A0ABR3G479</accession>
<keyword evidence="2" id="KW-1185">Reference proteome</keyword>
<reference evidence="1 2" key="1">
    <citation type="submission" date="2024-02" db="EMBL/GenBank/DDBJ databases">
        <title>Discinaceae phylogenomics.</title>
        <authorList>
            <person name="Dirks A.C."/>
            <person name="James T.Y."/>
        </authorList>
    </citation>
    <scope>NUCLEOTIDE SEQUENCE [LARGE SCALE GENOMIC DNA]</scope>
    <source>
        <strain evidence="1 2">ACD0624</strain>
    </source>
</reference>
<name>A0ABR3G479_9PEZI</name>
<evidence type="ECO:0000313" key="2">
    <source>
        <dbReference type="Proteomes" id="UP001447188"/>
    </source>
</evidence>